<dbReference type="AlphaFoldDB" id="A0A562WQR0"/>
<dbReference type="InterPro" id="IPR003385">
    <property type="entry name" value="Glyco_hydro_77"/>
</dbReference>
<comment type="catalytic activity">
    <reaction evidence="1 10">
        <text>Transfers a segment of a (1-&gt;4)-alpha-D-glucan to a new position in an acceptor, which may be glucose or a (1-&gt;4)-alpha-D-glucan.</text>
        <dbReference type="EC" id="2.4.1.25"/>
    </reaction>
</comment>
<dbReference type="PANTHER" id="PTHR32438">
    <property type="entry name" value="4-ALPHA-GLUCANOTRANSFERASE DPE1, CHLOROPLASTIC/AMYLOPLASTIC"/>
    <property type="match status" value="1"/>
</dbReference>
<name>A0A562WQR0_9BACT</name>
<organism evidence="11 12">
    <name type="scientific">Geobacter argillaceus</name>
    <dbReference type="NCBI Taxonomy" id="345631"/>
    <lineage>
        <taxon>Bacteria</taxon>
        <taxon>Pseudomonadati</taxon>
        <taxon>Thermodesulfobacteriota</taxon>
        <taxon>Desulfuromonadia</taxon>
        <taxon>Geobacterales</taxon>
        <taxon>Geobacteraceae</taxon>
        <taxon>Geobacter</taxon>
    </lineage>
</organism>
<evidence type="ECO:0000256" key="2">
    <source>
        <dbReference type="ARBA" id="ARBA00005684"/>
    </source>
</evidence>
<evidence type="ECO:0000313" key="11">
    <source>
        <dbReference type="EMBL" id="TWJ32683.1"/>
    </source>
</evidence>
<dbReference type="EC" id="2.4.1.25" evidence="3 10"/>
<evidence type="ECO:0000256" key="3">
    <source>
        <dbReference type="ARBA" id="ARBA00012560"/>
    </source>
</evidence>
<keyword evidence="5 10" id="KW-0328">Glycosyltransferase</keyword>
<dbReference type="PANTHER" id="PTHR32438:SF5">
    <property type="entry name" value="4-ALPHA-GLUCANOTRANSFERASE DPE1, CHLOROPLASTIC_AMYLOPLASTIC"/>
    <property type="match status" value="1"/>
</dbReference>
<evidence type="ECO:0000256" key="8">
    <source>
        <dbReference type="ARBA" id="ARBA00031423"/>
    </source>
</evidence>
<dbReference type="Gene3D" id="3.20.20.80">
    <property type="entry name" value="Glycosidases"/>
    <property type="match status" value="1"/>
</dbReference>
<dbReference type="SUPFAM" id="SSF51445">
    <property type="entry name" value="(Trans)glycosidases"/>
    <property type="match status" value="1"/>
</dbReference>
<dbReference type="GO" id="GO:0005975">
    <property type="term" value="P:carbohydrate metabolic process"/>
    <property type="evidence" value="ECO:0007669"/>
    <property type="project" value="InterPro"/>
</dbReference>
<gene>
    <name evidence="11" type="ORF">JN12_00658</name>
</gene>
<keyword evidence="6 10" id="KW-0808">Transferase</keyword>
<evidence type="ECO:0000256" key="1">
    <source>
        <dbReference type="ARBA" id="ARBA00000439"/>
    </source>
</evidence>
<sequence>MHQQRQSGILLHPTSLPGPGGIGSFGIEARHFVDFLRDAGQSLWQILPLGPTGYGNSPYSCYSAFAGNPLLIDLRTLVAEGDLLPEEIADTLPTERIDYQAVTEHKLSALRRGAERFFIADDRSRKKEFWHFCDTTFWLHDFALFMALKEHFAGKGWNRWPAPLVRRDADACSEHSHLLGHAIGIQKYLQWQFSRQWQALKRYANERGIRTIGDAPIFVAFDSADVWCNQHLFRLDKAGKPLVVAGVPPDYFSRTGQRWGNPLYDWERLAADGYGWWIARLKSDLGLYDLVRIDHFRGFEAYWEIPATEKTAVKGEWVKGPGEALFHAFREAIGDLPLIAEDLGVITPEVEALRDRFGLPGMKILQFAFDSGADNAYLPHNYCQSSVVYTGTHDNDTTRGWFNGLSERQQRSVCSYLRCSPQEVVWEMTRAALSSVARQAIIPMQDLLELDSSARMNTPGVAEGNWTWRMPEKVLGRGLAGRLAELTSLYNRGAGR</sequence>
<dbReference type="Pfam" id="PF02446">
    <property type="entry name" value="Glyco_hydro_77"/>
    <property type="match status" value="1"/>
</dbReference>
<accession>A0A562WQR0</accession>
<dbReference type="InterPro" id="IPR017853">
    <property type="entry name" value="GH"/>
</dbReference>
<dbReference type="EMBL" id="VLLN01000003">
    <property type="protein sequence ID" value="TWJ32683.1"/>
    <property type="molecule type" value="Genomic_DNA"/>
</dbReference>
<dbReference type="NCBIfam" id="NF011079">
    <property type="entry name" value="PRK14508.1-2"/>
    <property type="match status" value="1"/>
</dbReference>
<evidence type="ECO:0000256" key="5">
    <source>
        <dbReference type="ARBA" id="ARBA00022676"/>
    </source>
</evidence>
<comment type="caution">
    <text evidence="11">The sequence shown here is derived from an EMBL/GenBank/DDBJ whole genome shotgun (WGS) entry which is preliminary data.</text>
</comment>
<proteinExistence type="inferred from homology"/>
<dbReference type="NCBIfam" id="NF011080">
    <property type="entry name" value="PRK14508.1-3"/>
    <property type="match status" value="1"/>
</dbReference>
<protein>
    <recommendedName>
        <fullName evidence="4 10">4-alpha-glucanotransferase</fullName>
        <ecNumber evidence="3 10">2.4.1.25</ecNumber>
    </recommendedName>
    <alternativeName>
        <fullName evidence="8 10">Amylomaltase</fullName>
    </alternativeName>
    <alternativeName>
        <fullName evidence="9 10">Disproportionating enzyme</fullName>
    </alternativeName>
</protein>
<keyword evidence="12" id="KW-1185">Reference proteome</keyword>
<evidence type="ECO:0000256" key="4">
    <source>
        <dbReference type="ARBA" id="ARBA00020295"/>
    </source>
</evidence>
<evidence type="ECO:0000256" key="9">
    <source>
        <dbReference type="ARBA" id="ARBA00031501"/>
    </source>
</evidence>
<evidence type="ECO:0000256" key="7">
    <source>
        <dbReference type="ARBA" id="ARBA00023277"/>
    </source>
</evidence>
<evidence type="ECO:0000313" key="12">
    <source>
        <dbReference type="Proteomes" id="UP000319449"/>
    </source>
</evidence>
<dbReference type="NCBIfam" id="TIGR00217">
    <property type="entry name" value="malQ"/>
    <property type="match status" value="1"/>
</dbReference>
<dbReference type="OrthoDB" id="9761577at2"/>
<reference evidence="11 12" key="1">
    <citation type="submission" date="2019-07" db="EMBL/GenBank/DDBJ databases">
        <title>Genomic Encyclopedia of Archaeal and Bacterial Type Strains, Phase II (KMG-II): from individual species to whole genera.</title>
        <authorList>
            <person name="Goeker M."/>
        </authorList>
    </citation>
    <scope>NUCLEOTIDE SEQUENCE [LARGE SCALE GENOMIC DNA]</scope>
    <source>
        <strain evidence="11 12">ATCC BAA-1139</strain>
    </source>
</reference>
<evidence type="ECO:0000256" key="6">
    <source>
        <dbReference type="ARBA" id="ARBA00022679"/>
    </source>
</evidence>
<dbReference type="Proteomes" id="UP000319449">
    <property type="component" value="Unassembled WGS sequence"/>
</dbReference>
<keyword evidence="7 10" id="KW-0119">Carbohydrate metabolism</keyword>
<comment type="similarity">
    <text evidence="2 10">Belongs to the disproportionating enzyme family.</text>
</comment>
<dbReference type="GO" id="GO:0004134">
    <property type="term" value="F:4-alpha-glucanotransferase activity"/>
    <property type="evidence" value="ECO:0007669"/>
    <property type="project" value="UniProtKB-EC"/>
</dbReference>
<evidence type="ECO:0000256" key="10">
    <source>
        <dbReference type="RuleBase" id="RU361207"/>
    </source>
</evidence>
<dbReference type="RefSeq" id="WP_145018093.1">
    <property type="nucleotide sequence ID" value="NZ_VLLN01000003.1"/>
</dbReference>